<keyword evidence="3" id="KW-0418">Kinase</keyword>
<keyword evidence="4" id="KW-1185">Reference proteome</keyword>
<dbReference type="PATRIC" id="fig|1716141.3.peg.6276"/>
<dbReference type="Gene3D" id="3.30.565.10">
    <property type="entry name" value="Histidine kinase-like ATPase, C-terminal domain"/>
    <property type="match status" value="1"/>
</dbReference>
<dbReference type="EMBL" id="LOHS01000123">
    <property type="protein sequence ID" value="OAH10729.1"/>
    <property type="molecule type" value="Genomic_DNA"/>
</dbReference>
<feature type="domain" description="Histidine kinase/HSP90-like ATPase" evidence="2">
    <location>
        <begin position="16"/>
        <end position="128"/>
    </location>
</feature>
<dbReference type="AlphaFoldDB" id="A0A177HJA5"/>
<dbReference type="OrthoDB" id="4251531at2"/>
<evidence type="ECO:0000259" key="2">
    <source>
        <dbReference type="Pfam" id="PF13581"/>
    </source>
</evidence>
<evidence type="ECO:0000256" key="1">
    <source>
        <dbReference type="ARBA" id="ARBA00022527"/>
    </source>
</evidence>
<dbReference type="STRING" id="1716141.STSP_59680"/>
<gene>
    <name evidence="3" type="ORF">STSP_59680</name>
</gene>
<evidence type="ECO:0000313" key="4">
    <source>
        <dbReference type="Proteomes" id="UP000077381"/>
    </source>
</evidence>
<proteinExistence type="predicted"/>
<keyword evidence="3" id="KW-0808">Transferase</keyword>
<organism evidence="3 4">
    <name type="scientific">Streptomyces jeddahensis</name>
    <dbReference type="NCBI Taxonomy" id="1716141"/>
    <lineage>
        <taxon>Bacteria</taxon>
        <taxon>Bacillati</taxon>
        <taxon>Actinomycetota</taxon>
        <taxon>Actinomycetes</taxon>
        <taxon>Kitasatosporales</taxon>
        <taxon>Streptomycetaceae</taxon>
        <taxon>Streptomyces</taxon>
    </lineage>
</organism>
<dbReference type="InterPro" id="IPR050267">
    <property type="entry name" value="Anti-sigma-factor_SerPK"/>
</dbReference>
<dbReference type="InterPro" id="IPR036890">
    <property type="entry name" value="HATPase_C_sf"/>
</dbReference>
<dbReference type="RefSeq" id="WP_067283980.1">
    <property type="nucleotide sequence ID" value="NZ_LOHS01000123.1"/>
</dbReference>
<reference evidence="3 4" key="1">
    <citation type="submission" date="2015-12" db="EMBL/GenBank/DDBJ databases">
        <title>Genome sequence of Streptomyces sp. G25.</title>
        <authorList>
            <person name="Poehlein A."/>
            <person name="Roettig A."/>
            <person name="Hiessl S."/>
            <person name="Hauschild P."/>
            <person name="Schauer J."/>
            <person name="Madkour M.H."/>
            <person name="Al-Ansari A.M."/>
            <person name="Almakishah N.H."/>
            <person name="Steinbuechel A."/>
            <person name="Daniel R."/>
        </authorList>
    </citation>
    <scope>NUCLEOTIDE SEQUENCE [LARGE SCALE GENOMIC DNA]</scope>
    <source>
        <strain evidence="4">G25(2015)</strain>
    </source>
</reference>
<dbReference type="CDD" id="cd16936">
    <property type="entry name" value="HATPase_RsbW-like"/>
    <property type="match status" value="1"/>
</dbReference>
<keyword evidence="1" id="KW-0723">Serine/threonine-protein kinase</keyword>
<name>A0A177HJA5_9ACTN</name>
<sequence length="217" mass="23258">MAVPNQVSFRLSRSRSSVPRARALLSAMFGGCQIDQEVLNTAELVLSELVTNALRARAPRDRQVGVRITHSEEGGLLRLEVSDAGEGWPSVRHPSEDEIGGRGLLLVEALTHHWGVQEREGGIGKTVWAEVKASDIAAVPAEREVAAVTLHAGDQVKLRGRWCTVRSVRGERSPTGGFVMVLVLDDGPTVRVDAAEPLAVRSAGPHGRHCSAVDGET</sequence>
<comment type="caution">
    <text evidence="3">The sequence shown here is derived from an EMBL/GenBank/DDBJ whole genome shotgun (WGS) entry which is preliminary data.</text>
</comment>
<dbReference type="PANTHER" id="PTHR35526:SF3">
    <property type="entry name" value="ANTI-SIGMA-F FACTOR RSBW"/>
    <property type="match status" value="1"/>
</dbReference>
<dbReference type="PANTHER" id="PTHR35526">
    <property type="entry name" value="ANTI-SIGMA-F FACTOR RSBW-RELATED"/>
    <property type="match status" value="1"/>
</dbReference>
<protein>
    <submittedName>
        <fullName evidence="3">Histidine kinase-, DNA gyrase B-, and HSP90-like ATPase</fullName>
    </submittedName>
</protein>
<dbReference type="InterPro" id="IPR003594">
    <property type="entry name" value="HATPase_dom"/>
</dbReference>
<dbReference type="Proteomes" id="UP000077381">
    <property type="component" value="Unassembled WGS sequence"/>
</dbReference>
<evidence type="ECO:0000313" key="3">
    <source>
        <dbReference type="EMBL" id="OAH10729.1"/>
    </source>
</evidence>
<accession>A0A177HJA5</accession>
<dbReference type="Pfam" id="PF13581">
    <property type="entry name" value="HATPase_c_2"/>
    <property type="match status" value="1"/>
</dbReference>
<dbReference type="GO" id="GO:0004674">
    <property type="term" value="F:protein serine/threonine kinase activity"/>
    <property type="evidence" value="ECO:0007669"/>
    <property type="project" value="UniProtKB-KW"/>
</dbReference>
<dbReference type="SUPFAM" id="SSF55874">
    <property type="entry name" value="ATPase domain of HSP90 chaperone/DNA topoisomerase II/histidine kinase"/>
    <property type="match status" value="1"/>
</dbReference>